<keyword evidence="2" id="KW-0560">Oxidoreductase</keyword>
<dbReference type="Proteomes" id="UP000281708">
    <property type="component" value="Unassembled WGS sequence"/>
</dbReference>
<evidence type="ECO:0000259" key="3">
    <source>
        <dbReference type="Pfam" id="PF01408"/>
    </source>
</evidence>
<feature type="domain" description="Gfo/Idh/MocA-like oxidoreductase N-terminal" evidence="3">
    <location>
        <begin position="2"/>
        <end position="105"/>
    </location>
</feature>
<dbReference type="Gene3D" id="3.30.360.10">
    <property type="entry name" value="Dihydrodipicolinate Reductase, domain 2"/>
    <property type="match status" value="1"/>
</dbReference>
<evidence type="ECO:0000256" key="2">
    <source>
        <dbReference type="ARBA" id="ARBA00023002"/>
    </source>
</evidence>
<proteinExistence type="inferred from homology"/>
<dbReference type="EMBL" id="RDBE01000006">
    <property type="protein sequence ID" value="RLV50090.1"/>
    <property type="molecule type" value="Genomic_DNA"/>
</dbReference>
<dbReference type="AlphaFoldDB" id="A0A3L8P3W6"/>
<dbReference type="SUPFAM" id="SSF51735">
    <property type="entry name" value="NAD(P)-binding Rossmann-fold domains"/>
    <property type="match status" value="1"/>
</dbReference>
<reference evidence="5 6" key="1">
    <citation type="submission" date="2018-10" db="EMBL/GenBank/DDBJ databases">
        <title>Marmoricola sp. 4Q3S-7 whole genome shotgun sequence.</title>
        <authorList>
            <person name="Li F."/>
        </authorList>
    </citation>
    <scope>NUCLEOTIDE SEQUENCE [LARGE SCALE GENOMIC DNA]</scope>
    <source>
        <strain evidence="5 6">4Q3S-7</strain>
    </source>
</reference>
<dbReference type="PANTHER" id="PTHR42840">
    <property type="entry name" value="NAD(P)-BINDING ROSSMANN-FOLD SUPERFAMILY PROTEIN-RELATED"/>
    <property type="match status" value="1"/>
</dbReference>
<dbReference type="GO" id="GO:0016491">
    <property type="term" value="F:oxidoreductase activity"/>
    <property type="evidence" value="ECO:0007669"/>
    <property type="project" value="UniProtKB-KW"/>
</dbReference>
<dbReference type="Gene3D" id="3.40.50.720">
    <property type="entry name" value="NAD(P)-binding Rossmann-like Domain"/>
    <property type="match status" value="1"/>
</dbReference>
<dbReference type="GO" id="GO:0006740">
    <property type="term" value="P:NADPH regeneration"/>
    <property type="evidence" value="ECO:0007669"/>
    <property type="project" value="TreeGrafter"/>
</dbReference>
<dbReference type="InterPro" id="IPR000683">
    <property type="entry name" value="Gfo/Idh/MocA-like_OxRdtase_N"/>
</dbReference>
<dbReference type="InterPro" id="IPR036291">
    <property type="entry name" value="NAD(P)-bd_dom_sf"/>
</dbReference>
<gene>
    <name evidence="5" type="ORF">D9V37_06300</name>
</gene>
<evidence type="ECO:0000313" key="5">
    <source>
        <dbReference type="EMBL" id="RLV50090.1"/>
    </source>
</evidence>
<protein>
    <submittedName>
        <fullName evidence="5">Inositol 2-dehydrogenase</fullName>
    </submittedName>
</protein>
<name>A0A3L8P3W6_9ACTN</name>
<accession>A0A3L8P3W6</accession>
<evidence type="ECO:0000313" key="6">
    <source>
        <dbReference type="Proteomes" id="UP000281708"/>
    </source>
</evidence>
<dbReference type="Pfam" id="PF22725">
    <property type="entry name" value="GFO_IDH_MocA_C3"/>
    <property type="match status" value="1"/>
</dbReference>
<dbReference type="GO" id="GO:0005737">
    <property type="term" value="C:cytoplasm"/>
    <property type="evidence" value="ECO:0007669"/>
    <property type="project" value="TreeGrafter"/>
</dbReference>
<comment type="caution">
    <text evidence="5">The sequence shown here is derived from an EMBL/GenBank/DDBJ whole genome shotgun (WGS) entry which is preliminary data.</text>
</comment>
<sequence length="300" mass="31222">MGAGHAAMLHASVPDAVVAAVHDFSTERAAALAAQVGADVAAGAEELVAGVDAVVIASPDPTHADLVRLCLEAGRPALCEKPLAPTPEESAALVALEGDRRLVQVGFMRRYDPALVALRERLRAGELGEPRVLHCVHRNASSATSTSDETLVTGSMIHELDQVRWLLDDEIESVEIRSPLAEGFRDPQVGLLRMRSGVLVTTEVFVNARYGYEVRCELAGTGATAVADGPVTDGFLDRFTDAYRAELADWAAAASAGTASGASMLDGHRATEAAAAGVESLRTGQAVAVGPPQSGLPAEK</sequence>
<feature type="domain" description="GFO/IDH/MocA-like oxidoreductase" evidence="4">
    <location>
        <begin position="117"/>
        <end position="225"/>
    </location>
</feature>
<keyword evidence="6" id="KW-1185">Reference proteome</keyword>
<evidence type="ECO:0000256" key="1">
    <source>
        <dbReference type="ARBA" id="ARBA00010928"/>
    </source>
</evidence>
<dbReference type="PANTHER" id="PTHR42840:SF3">
    <property type="entry name" value="BINDING ROSSMANN FOLD OXIDOREDUCTASE, PUTATIVE (AFU_ORTHOLOGUE AFUA_2G10240)-RELATED"/>
    <property type="match status" value="1"/>
</dbReference>
<dbReference type="InterPro" id="IPR055170">
    <property type="entry name" value="GFO_IDH_MocA-like_dom"/>
</dbReference>
<dbReference type="OrthoDB" id="256869at2"/>
<organism evidence="5 6">
    <name type="scientific">Nocardioides mangrovicus</name>
    <dbReference type="NCBI Taxonomy" id="2478913"/>
    <lineage>
        <taxon>Bacteria</taxon>
        <taxon>Bacillati</taxon>
        <taxon>Actinomycetota</taxon>
        <taxon>Actinomycetes</taxon>
        <taxon>Propionibacteriales</taxon>
        <taxon>Nocardioidaceae</taxon>
        <taxon>Nocardioides</taxon>
    </lineage>
</organism>
<dbReference type="GO" id="GO:0000166">
    <property type="term" value="F:nucleotide binding"/>
    <property type="evidence" value="ECO:0007669"/>
    <property type="project" value="InterPro"/>
</dbReference>
<dbReference type="SUPFAM" id="SSF55347">
    <property type="entry name" value="Glyceraldehyde-3-phosphate dehydrogenase-like, C-terminal domain"/>
    <property type="match status" value="1"/>
</dbReference>
<dbReference type="Pfam" id="PF01408">
    <property type="entry name" value="GFO_IDH_MocA"/>
    <property type="match status" value="1"/>
</dbReference>
<comment type="similarity">
    <text evidence="1">Belongs to the Gfo/Idh/MocA family.</text>
</comment>
<evidence type="ECO:0000259" key="4">
    <source>
        <dbReference type="Pfam" id="PF22725"/>
    </source>
</evidence>